<evidence type="ECO:0000313" key="1">
    <source>
        <dbReference type="EMBL" id="QHT38009.1"/>
    </source>
</evidence>
<accession>A0A6C0FBT2</accession>
<dbReference type="EMBL" id="MN738823">
    <property type="protein sequence ID" value="QHT38009.1"/>
    <property type="molecule type" value="Genomic_DNA"/>
</dbReference>
<proteinExistence type="predicted"/>
<organism evidence="1">
    <name type="scientific">viral metagenome</name>
    <dbReference type="NCBI Taxonomy" id="1070528"/>
    <lineage>
        <taxon>unclassified sequences</taxon>
        <taxon>metagenomes</taxon>
        <taxon>organismal metagenomes</taxon>
    </lineage>
</organism>
<reference evidence="1" key="1">
    <citation type="journal article" date="2020" name="Nature">
        <title>Giant virus diversity and host interactions through global metagenomics.</title>
        <authorList>
            <person name="Schulz F."/>
            <person name="Roux S."/>
            <person name="Paez-Espino D."/>
            <person name="Jungbluth S."/>
            <person name="Walsh D.A."/>
            <person name="Denef V.J."/>
            <person name="McMahon K.D."/>
            <person name="Konstantinidis K.T."/>
            <person name="Eloe-Fadrosh E.A."/>
            <person name="Kyrpides N.C."/>
            <person name="Woyke T."/>
        </authorList>
    </citation>
    <scope>NUCLEOTIDE SEQUENCE</scope>
    <source>
        <strain evidence="1">GVMAG-S-ERX556049-19</strain>
    </source>
</reference>
<name>A0A6C0FBT2_9ZZZZ</name>
<dbReference type="AlphaFoldDB" id="A0A6C0FBT2"/>
<protein>
    <submittedName>
        <fullName evidence="1">Uncharacterized protein</fullName>
    </submittedName>
</protein>
<sequence>MSNFNNPHEMFMKPKTEQFGTHMVMTNVQQTNKTKYISIDSKYKDDYQDNNTTNSHADLLSNQLSTSNFNITLPERISNVKSITMTHAEIPLSYYNISSNLGNNYFKVIVSGTETMITVEDGFYTETQLQNKINSLLTGGSINLTLSTSSLSKSSMVAGSETISVHFDVNSQGIHDKYRIKSKLGWLLGFRLLNYDVTTTPVSSEEFSNIKGSKYLYLAIDEFSKGNQNSFMSPLHSSLINKNILSRISLDSNNYGHGSVLPANLNNGYLVSDTRSYNGNVDLQKLNIQLLNEDGLPVILNGLDFSFCLKVEYL</sequence>